<dbReference type="InterPro" id="IPR029058">
    <property type="entry name" value="AB_hydrolase_fold"/>
</dbReference>
<keyword evidence="2" id="KW-0378">Hydrolase</keyword>
<protein>
    <submittedName>
        <fullName evidence="2">Alpha/beta hydrolase</fullName>
    </submittedName>
</protein>
<dbReference type="EMBL" id="CP089982">
    <property type="protein sequence ID" value="WXA95792.1"/>
    <property type="molecule type" value="Genomic_DNA"/>
</dbReference>
<evidence type="ECO:0000313" key="3">
    <source>
        <dbReference type="Proteomes" id="UP001379533"/>
    </source>
</evidence>
<dbReference type="RefSeq" id="WP_394846402.1">
    <property type="nucleotide sequence ID" value="NZ_CP089982.1"/>
</dbReference>
<dbReference type="InterPro" id="IPR050266">
    <property type="entry name" value="AB_hydrolase_sf"/>
</dbReference>
<name>A0ABZ2KAT6_9BACT</name>
<dbReference type="Gene3D" id="3.40.50.1820">
    <property type="entry name" value="alpha/beta hydrolase"/>
    <property type="match status" value="1"/>
</dbReference>
<dbReference type="InterPro" id="IPR000073">
    <property type="entry name" value="AB_hydrolase_1"/>
</dbReference>
<dbReference type="PRINTS" id="PR00412">
    <property type="entry name" value="EPOXHYDRLASE"/>
</dbReference>
<sequence>MIRSHRVRANGLVHHVIEWNPHEDGRRSNVPTIVLLHGFMDAARSWDLVVPHLLQGGLRVIAPDLRGFGDTERVPQGGYYHFSDYVADVAGIVDELCGDATFHLVGHSMGGTVATLYAGARPERVSRLALLEGLGVSDNPPSAAPLRMRRWLEDLEQHRLRGGGRGPRTMEHALAALKVNHPTIPEEILETRLPHLIDRAPDGSLFWRFDPLHRTMAPTPFRADAHVEFAARITCPVLIVGGGPRGYHLPDEEARIARFPHVMRAEIEDAGHMMHWTRPLQVAEALLGFL</sequence>
<reference evidence="2 3" key="1">
    <citation type="submission" date="2021-12" db="EMBL/GenBank/DDBJ databases">
        <title>Discovery of the Pendulisporaceae a myxobacterial family with distinct sporulation behavior and unique specialized metabolism.</title>
        <authorList>
            <person name="Garcia R."/>
            <person name="Popoff A."/>
            <person name="Bader C.D."/>
            <person name="Loehr J."/>
            <person name="Walesch S."/>
            <person name="Walt C."/>
            <person name="Boldt J."/>
            <person name="Bunk B."/>
            <person name="Haeckl F.J.F.P.J."/>
            <person name="Gunesch A.P."/>
            <person name="Birkelbach J."/>
            <person name="Nuebel U."/>
            <person name="Pietschmann T."/>
            <person name="Bach T."/>
            <person name="Mueller R."/>
        </authorList>
    </citation>
    <scope>NUCLEOTIDE SEQUENCE [LARGE SCALE GENOMIC DNA]</scope>
    <source>
        <strain evidence="2 3">MSr12523</strain>
    </source>
</reference>
<dbReference type="Proteomes" id="UP001379533">
    <property type="component" value="Chromosome"/>
</dbReference>
<keyword evidence="3" id="KW-1185">Reference proteome</keyword>
<dbReference type="InterPro" id="IPR000639">
    <property type="entry name" value="Epox_hydrolase-like"/>
</dbReference>
<accession>A0ABZ2KAT6</accession>
<dbReference type="SUPFAM" id="SSF53474">
    <property type="entry name" value="alpha/beta-Hydrolases"/>
    <property type="match status" value="1"/>
</dbReference>
<dbReference type="PANTHER" id="PTHR43798">
    <property type="entry name" value="MONOACYLGLYCEROL LIPASE"/>
    <property type="match status" value="1"/>
</dbReference>
<evidence type="ECO:0000259" key="1">
    <source>
        <dbReference type="Pfam" id="PF00561"/>
    </source>
</evidence>
<proteinExistence type="predicted"/>
<dbReference type="PANTHER" id="PTHR43798:SF33">
    <property type="entry name" value="HYDROLASE, PUTATIVE (AFU_ORTHOLOGUE AFUA_2G14860)-RELATED"/>
    <property type="match status" value="1"/>
</dbReference>
<dbReference type="GO" id="GO:0016787">
    <property type="term" value="F:hydrolase activity"/>
    <property type="evidence" value="ECO:0007669"/>
    <property type="project" value="UniProtKB-KW"/>
</dbReference>
<organism evidence="2 3">
    <name type="scientific">Pendulispora brunnea</name>
    <dbReference type="NCBI Taxonomy" id="2905690"/>
    <lineage>
        <taxon>Bacteria</taxon>
        <taxon>Pseudomonadati</taxon>
        <taxon>Myxococcota</taxon>
        <taxon>Myxococcia</taxon>
        <taxon>Myxococcales</taxon>
        <taxon>Sorangiineae</taxon>
        <taxon>Pendulisporaceae</taxon>
        <taxon>Pendulispora</taxon>
    </lineage>
</organism>
<feature type="domain" description="AB hydrolase-1" evidence="1">
    <location>
        <begin position="31"/>
        <end position="279"/>
    </location>
</feature>
<dbReference type="PRINTS" id="PR00111">
    <property type="entry name" value="ABHYDROLASE"/>
</dbReference>
<evidence type="ECO:0000313" key="2">
    <source>
        <dbReference type="EMBL" id="WXA95792.1"/>
    </source>
</evidence>
<gene>
    <name evidence="2" type="ORF">LZC95_02925</name>
</gene>
<dbReference type="Pfam" id="PF00561">
    <property type="entry name" value="Abhydrolase_1"/>
    <property type="match status" value="1"/>
</dbReference>